<dbReference type="InterPro" id="IPR011050">
    <property type="entry name" value="Pectin_lyase_fold/virulence"/>
</dbReference>
<evidence type="ECO:0000313" key="1">
    <source>
        <dbReference type="EMBL" id="ETR65407.1"/>
    </source>
</evidence>
<accession>A0A1V1NS49</accession>
<evidence type="ECO:0000313" key="2">
    <source>
        <dbReference type="Proteomes" id="UP000189670"/>
    </source>
</evidence>
<dbReference type="Proteomes" id="UP000189670">
    <property type="component" value="Unassembled WGS sequence"/>
</dbReference>
<organism evidence="1 2">
    <name type="scientific">Candidatus Magnetoglobus multicellularis str. Araruama</name>
    <dbReference type="NCBI Taxonomy" id="890399"/>
    <lineage>
        <taxon>Bacteria</taxon>
        <taxon>Pseudomonadati</taxon>
        <taxon>Thermodesulfobacteriota</taxon>
        <taxon>Desulfobacteria</taxon>
        <taxon>Desulfobacterales</taxon>
        <taxon>Desulfobacteraceae</taxon>
        <taxon>Candidatus Magnetoglobus</taxon>
    </lineage>
</organism>
<feature type="non-terminal residue" evidence="1">
    <location>
        <position position="202"/>
    </location>
</feature>
<name>A0A1V1NS49_9BACT</name>
<gene>
    <name evidence="1" type="ORF">OMM_14304</name>
</gene>
<dbReference type="SUPFAM" id="SSF51126">
    <property type="entry name" value="Pectin lyase-like"/>
    <property type="match status" value="1"/>
</dbReference>
<proteinExistence type="predicted"/>
<protein>
    <submittedName>
        <fullName evidence="1">Uncharacterized protein</fullName>
    </submittedName>
</protein>
<comment type="caution">
    <text evidence="1">The sequence shown here is derived from an EMBL/GenBank/DDBJ whole genome shotgun (WGS) entry which is preliminary data.</text>
</comment>
<dbReference type="EMBL" id="ATBP01002853">
    <property type="protein sequence ID" value="ETR65407.1"/>
    <property type="molecule type" value="Genomic_DNA"/>
</dbReference>
<reference evidence="2" key="1">
    <citation type="submission" date="2012-11" db="EMBL/GenBank/DDBJ databases">
        <authorList>
            <person name="Lucero-Rivera Y.E."/>
            <person name="Tovar-Ramirez D."/>
        </authorList>
    </citation>
    <scope>NUCLEOTIDE SEQUENCE [LARGE SCALE GENOMIC DNA]</scope>
    <source>
        <strain evidence="2">Araruama</strain>
    </source>
</reference>
<sequence>MNQKKLLLQDGCQIISSSSNRGKSGSLTIDTKEQIVLSGFDKNEGQGCLISSGFRGDNNISGEISITTPQLFLKDGAQIESVNTGFGNSGHIKINNAALIVLEGTCRKNGEGSSIVSRIDSIEPHNGVAGNIHIHSENLMLNDGAWVSSKTLGGGQGGDIIIATTEELSLSGKDQNGQSSIISASAIGDSKVSGDAGSIHIS</sequence>
<dbReference type="AlphaFoldDB" id="A0A1V1NS49"/>